<keyword evidence="8 11" id="KW-1133">Transmembrane helix</keyword>
<dbReference type="InterPro" id="IPR003660">
    <property type="entry name" value="HAMP_dom"/>
</dbReference>
<dbReference type="CDD" id="cd00075">
    <property type="entry name" value="HATPase"/>
    <property type="match status" value="1"/>
</dbReference>
<comment type="catalytic activity">
    <reaction evidence="1">
        <text>ATP + protein L-histidine = ADP + protein N-phospho-L-histidine.</text>
        <dbReference type="EC" id="2.7.13.3"/>
    </reaction>
</comment>
<evidence type="ECO:0000256" key="7">
    <source>
        <dbReference type="ARBA" id="ARBA00022777"/>
    </source>
</evidence>
<organism evidence="14 15">
    <name type="scientific">Phenylobacterium ferrooxidans</name>
    <dbReference type="NCBI Taxonomy" id="2982689"/>
    <lineage>
        <taxon>Bacteria</taxon>
        <taxon>Pseudomonadati</taxon>
        <taxon>Pseudomonadota</taxon>
        <taxon>Alphaproteobacteria</taxon>
        <taxon>Caulobacterales</taxon>
        <taxon>Caulobacteraceae</taxon>
        <taxon>Phenylobacterium</taxon>
    </lineage>
</organism>
<dbReference type="InterPro" id="IPR004358">
    <property type="entry name" value="Sig_transdc_His_kin-like_C"/>
</dbReference>
<evidence type="ECO:0000256" key="4">
    <source>
        <dbReference type="ARBA" id="ARBA00022553"/>
    </source>
</evidence>
<keyword evidence="4" id="KW-0597">Phosphoprotein</keyword>
<comment type="subcellular location">
    <subcellularLocation>
        <location evidence="2">Membrane</location>
        <topology evidence="2">Multi-pass membrane protein</topology>
    </subcellularLocation>
</comment>
<dbReference type="InterPro" id="IPR036097">
    <property type="entry name" value="HisK_dim/P_sf"/>
</dbReference>
<dbReference type="InterPro" id="IPR005467">
    <property type="entry name" value="His_kinase_dom"/>
</dbReference>
<dbReference type="Pfam" id="PF00512">
    <property type="entry name" value="HisKA"/>
    <property type="match status" value="1"/>
</dbReference>
<evidence type="ECO:0000256" key="5">
    <source>
        <dbReference type="ARBA" id="ARBA00022679"/>
    </source>
</evidence>
<accession>A0ABW6CQC2</accession>
<keyword evidence="10 11" id="KW-0472">Membrane</keyword>
<evidence type="ECO:0000256" key="3">
    <source>
        <dbReference type="ARBA" id="ARBA00012438"/>
    </source>
</evidence>
<feature type="domain" description="HAMP" evidence="13">
    <location>
        <begin position="188"/>
        <end position="241"/>
    </location>
</feature>
<dbReference type="Proteomes" id="UP001598130">
    <property type="component" value="Unassembled WGS sequence"/>
</dbReference>
<evidence type="ECO:0000256" key="2">
    <source>
        <dbReference type="ARBA" id="ARBA00004141"/>
    </source>
</evidence>
<evidence type="ECO:0000313" key="15">
    <source>
        <dbReference type="Proteomes" id="UP001598130"/>
    </source>
</evidence>
<sequence>MTEPTKAPPRAPSLLRQIAVRLTALMAIFALLDVAIVVSMYAFDRQALAEDFIEQQAHRVDRALAVSPQSVTDLPDPIGVSTWNVIVVDGQLRPVLQRQNPSPQTLSLWPDASTLDWTRRNIASSGTQVTGARRFSGQAGPYWILIEANVSGGAAYGPVIGQELLEHVALPLVPLTLLLLVFSLQVVRRMLAPLEAAAREVDGLDPSRMDARLSALQGSHEVGILVSAVNRALDRWRHAMLLLKSFTADAAHELRTPLSVLRLRIDALPDSPGKARLGEDIQAMTRLVNQMLDQAQADVLPTELPEEISLHDLAAATVTQIAPHAFACGHDIQLVDQGGSPIRGHGEALGRALRNLVENAIRHTPPGRPIEVIVGPGPRLSVRDHGDGLSPEEAEKMFDRFWRRSRSGDTGAGLGLGIVRAIVEAHGGVVTAQNAPGGGALFLCEFPPAGPA</sequence>
<keyword evidence="9" id="KW-0902">Two-component regulatory system</keyword>
<dbReference type="Pfam" id="PF02518">
    <property type="entry name" value="HATPase_c"/>
    <property type="match status" value="1"/>
</dbReference>
<evidence type="ECO:0000313" key="14">
    <source>
        <dbReference type="EMBL" id="MFD3263961.1"/>
    </source>
</evidence>
<dbReference type="SUPFAM" id="SSF47384">
    <property type="entry name" value="Homodimeric domain of signal transducing histidine kinase"/>
    <property type="match status" value="1"/>
</dbReference>
<evidence type="ECO:0000256" key="11">
    <source>
        <dbReference type="SAM" id="Phobius"/>
    </source>
</evidence>
<evidence type="ECO:0000259" key="12">
    <source>
        <dbReference type="PROSITE" id="PS50109"/>
    </source>
</evidence>
<protein>
    <recommendedName>
        <fullName evidence="3">histidine kinase</fullName>
        <ecNumber evidence="3">2.7.13.3</ecNumber>
    </recommendedName>
</protein>
<dbReference type="InterPro" id="IPR036890">
    <property type="entry name" value="HATPase_C_sf"/>
</dbReference>
<dbReference type="PRINTS" id="PR00344">
    <property type="entry name" value="BCTRLSENSOR"/>
</dbReference>
<keyword evidence="7 14" id="KW-0418">Kinase</keyword>
<reference evidence="14 15" key="1">
    <citation type="submission" date="2022-09" db="EMBL/GenBank/DDBJ databases">
        <title>New species of Phenylobacterium.</title>
        <authorList>
            <person name="Mieszkin S."/>
        </authorList>
    </citation>
    <scope>NUCLEOTIDE SEQUENCE [LARGE SCALE GENOMIC DNA]</scope>
    <source>
        <strain evidence="14 15">HK31-G</strain>
    </source>
</reference>
<evidence type="ECO:0000259" key="13">
    <source>
        <dbReference type="PROSITE" id="PS50885"/>
    </source>
</evidence>
<evidence type="ECO:0000256" key="1">
    <source>
        <dbReference type="ARBA" id="ARBA00000085"/>
    </source>
</evidence>
<dbReference type="SUPFAM" id="SSF55874">
    <property type="entry name" value="ATPase domain of HSP90 chaperone/DNA topoisomerase II/histidine kinase"/>
    <property type="match status" value="1"/>
</dbReference>
<gene>
    <name evidence="14" type="ORF">OCL97_08310</name>
</gene>
<dbReference type="SMART" id="SM00387">
    <property type="entry name" value="HATPase_c"/>
    <property type="match status" value="1"/>
</dbReference>
<dbReference type="RefSeq" id="WP_377369261.1">
    <property type="nucleotide sequence ID" value="NZ_JAOTJD010000012.1"/>
</dbReference>
<dbReference type="EMBL" id="JAOTJD010000012">
    <property type="protein sequence ID" value="MFD3263961.1"/>
    <property type="molecule type" value="Genomic_DNA"/>
</dbReference>
<feature type="domain" description="Histidine kinase" evidence="12">
    <location>
        <begin position="249"/>
        <end position="450"/>
    </location>
</feature>
<dbReference type="PANTHER" id="PTHR45436">
    <property type="entry name" value="SENSOR HISTIDINE KINASE YKOH"/>
    <property type="match status" value="1"/>
</dbReference>
<dbReference type="PROSITE" id="PS50109">
    <property type="entry name" value="HIS_KIN"/>
    <property type="match status" value="1"/>
</dbReference>
<dbReference type="InterPro" id="IPR003661">
    <property type="entry name" value="HisK_dim/P_dom"/>
</dbReference>
<evidence type="ECO:0000256" key="6">
    <source>
        <dbReference type="ARBA" id="ARBA00022692"/>
    </source>
</evidence>
<dbReference type="Gene3D" id="1.10.287.130">
    <property type="match status" value="1"/>
</dbReference>
<feature type="transmembrane region" description="Helical" evidence="11">
    <location>
        <begin position="20"/>
        <end position="43"/>
    </location>
</feature>
<keyword evidence="15" id="KW-1185">Reference proteome</keyword>
<dbReference type="InterPro" id="IPR050428">
    <property type="entry name" value="TCS_sensor_his_kinase"/>
</dbReference>
<dbReference type="PANTHER" id="PTHR45436:SF15">
    <property type="entry name" value="SENSOR HISTIDINE KINASE CUSS"/>
    <property type="match status" value="1"/>
</dbReference>
<evidence type="ECO:0000256" key="9">
    <source>
        <dbReference type="ARBA" id="ARBA00023012"/>
    </source>
</evidence>
<comment type="caution">
    <text evidence="14">The sequence shown here is derived from an EMBL/GenBank/DDBJ whole genome shotgun (WGS) entry which is preliminary data.</text>
</comment>
<evidence type="ECO:0000256" key="8">
    <source>
        <dbReference type="ARBA" id="ARBA00022989"/>
    </source>
</evidence>
<dbReference type="CDD" id="cd00082">
    <property type="entry name" value="HisKA"/>
    <property type="match status" value="1"/>
</dbReference>
<keyword evidence="5" id="KW-0808">Transferase</keyword>
<proteinExistence type="predicted"/>
<dbReference type="GO" id="GO:0016301">
    <property type="term" value="F:kinase activity"/>
    <property type="evidence" value="ECO:0007669"/>
    <property type="project" value="UniProtKB-KW"/>
</dbReference>
<name>A0ABW6CQC2_9CAUL</name>
<evidence type="ECO:0000256" key="10">
    <source>
        <dbReference type="ARBA" id="ARBA00023136"/>
    </source>
</evidence>
<dbReference type="InterPro" id="IPR003594">
    <property type="entry name" value="HATPase_dom"/>
</dbReference>
<dbReference type="PROSITE" id="PS50885">
    <property type="entry name" value="HAMP"/>
    <property type="match status" value="1"/>
</dbReference>
<dbReference type="Gene3D" id="3.30.565.10">
    <property type="entry name" value="Histidine kinase-like ATPase, C-terminal domain"/>
    <property type="match status" value="1"/>
</dbReference>
<keyword evidence="6 11" id="KW-0812">Transmembrane</keyword>
<dbReference type="EC" id="2.7.13.3" evidence="3"/>
<dbReference type="SMART" id="SM00388">
    <property type="entry name" value="HisKA"/>
    <property type="match status" value="1"/>
</dbReference>